<name>A0A143PX93_LUTPR</name>
<organism evidence="2 3">
    <name type="scientific">Luteitalea pratensis</name>
    <dbReference type="NCBI Taxonomy" id="1855912"/>
    <lineage>
        <taxon>Bacteria</taxon>
        <taxon>Pseudomonadati</taxon>
        <taxon>Acidobacteriota</taxon>
        <taxon>Vicinamibacteria</taxon>
        <taxon>Vicinamibacterales</taxon>
        <taxon>Vicinamibacteraceae</taxon>
        <taxon>Luteitalea</taxon>
    </lineage>
</organism>
<proteinExistence type="predicted"/>
<keyword evidence="1" id="KW-1133">Transmembrane helix</keyword>
<accession>A0A143PX93</accession>
<keyword evidence="3" id="KW-1185">Reference proteome</keyword>
<reference evidence="3" key="2">
    <citation type="submission" date="2016-04" db="EMBL/GenBank/DDBJ databases">
        <title>First Complete Genome Sequence of a Subdivision 6 Acidobacterium.</title>
        <authorList>
            <person name="Huang S."/>
            <person name="Vieira S."/>
            <person name="Bunk B."/>
            <person name="Riedel T."/>
            <person name="Sproeer C."/>
            <person name="Overmann J."/>
        </authorList>
    </citation>
    <scope>NUCLEOTIDE SEQUENCE [LARGE SCALE GENOMIC DNA]</scope>
    <source>
        <strain evidence="3">DSM 100886 HEG_-6_39</strain>
    </source>
</reference>
<dbReference type="AlphaFoldDB" id="A0A143PX93"/>
<sequence length="67" mass="6760">MNLARTTLSLAGVVLAIATTLAVATLWLLLTEPVTVADAVARGDVSPLVSALAGVLASAVRGLLDYL</sequence>
<dbReference type="STRING" id="1855912.LuPra_05729"/>
<feature type="transmembrane region" description="Helical" evidence="1">
    <location>
        <begin position="7"/>
        <end position="30"/>
    </location>
</feature>
<dbReference type="KEGG" id="abac:LuPra_05729"/>
<evidence type="ECO:0000313" key="3">
    <source>
        <dbReference type="Proteomes" id="UP000076079"/>
    </source>
</evidence>
<protein>
    <submittedName>
        <fullName evidence="2">Uncharacterized protein</fullName>
    </submittedName>
</protein>
<reference evidence="2 3" key="1">
    <citation type="journal article" date="2016" name="Genome Announc.">
        <title>First Complete Genome Sequence of a Subdivision 6 Acidobacterium Strain.</title>
        <authorList>
            <person name="Huang S."/>
            <person name="Vieira S."/>
            <person name="Bunk B."/>
            <person name="Riedel T."/>
            <person name="Sproer C."/>
            <person name="Overmann J."/>
        </authorList>
    </citation>
    <scope>NUCLEOTIDE SEQUENCE [LARGE SCALE GENOMIC DNA]</scope>
    <source>
        <strain evidence="3">DSM 100886 HEG_-6_39</strain>
    </source>
</reference>
<keyword evidence="1" id="KW-0472">Membrane</keyword>
<gene>
    <name evidence="2" type="ORF">LuPra_05729</name>
</gene>
<dbReference type="RefSeq" id="WP_110173910.1">
    <property type="nucleotide sequence ID" value="NZ_CP015136.1"/>
</dbReference>
<dbReference type="Proteomes" id="UP000076079">
    <property type="component" value="Chromosome"/>
</dbReference>
<keyword evidence="1" id="KW-0812">Transmembrane</keyword>
<evidence type="ECO:0000313" key="2">
    <source>
        <dbReference type="EMBL" id="AMY12454.1"/>
    </source>
</evidence>
<evidence type="ECO:0000256" key="1">
    <source>
        <dbReference type="SAM" id="Phobius"/>
    </source>
</evidence>
<dbReference type="EMBL" id="CP015136">
    <property type="protein sequence ID" value="AMY12454.1"/>
    <property type="molecule type" value="Genomic_DNA"/>
</dbReference>